<keyword evidence="1" id="KW-0812">Transmembrane</keyword>
<name>U4L6S4_PYROM</name>
<sequence>MSVMSPADYHKRFAGSQRQNAPSPLHLAITPTTNRYPSVGYDDDRALSPCASSVGENTYFLDSGTGRPVRNVTSVHIDGLMRQRSGRSYYDQHGNYSTPYRPSGQFNAYESFAAHERRRESAISYAAQNVFHGRAGTLGSQSDESDYTDVTDYTARPKISDREMYEWLRMYQLQRIRNFVEKQPARVVEEREKNVEALVKTTTYHKLMFAVVGVGVGLLIVVIVLSIKALVSPGKGKGK</sequence>
<keyword evidence="1" id="KW-0472">Membrane</keyword>
<proteinExistence type="predicted"/>
<gene>
    <name evidence="2" type="ORF">PCON_12262</name>
</gene>
<evidence type="ECO:0000256" key="1">
    <source>
        <dbReference type="SAM" id="Phobius"/>
    </source>
</evidence>
<dbReference type="Proteomes" id="UP000018144">
    <property type="component" value="Unassembled WGS sequence"/>
</dbReference>
<evidence type="ECO:0000313" key="3">
    <source>
        <dbReference type="Proteomes" id="UP000018144"/>
    </source>
</evidence>
<accession>U4L6S4</accession>
<keyword evidence="1" id="KW-1133">Transmembrane helix</keyword>
<reference evidence="2 3" key="1">
    <citation type="journal article" date="2013" name="PLoS Genet.">
        <title>The genome and development-dependent transcriptomes of Pyronema confluens: a window into fungal evolution.</title>
        <authorList>
            <person name="Traeger S."/>
            <person name="Altegoer F."/>
            <person name="Freitag M."/>
            <person name="Gabaldon T."/>
            <person name="Kempken F."/>
            <person name="Kumar A."/>
            <person name="Marcet-Houben M."/>
            <person name="Poggeler S."/>
            <person name="Stajich J.E."/>
            <person name="Nowrousian M."/>
        </authorList>
    </citation>
    <scope>NUCLEOTIDE SEQUENCE [LARGE SCALE GENOMIC DNA]</scope>
    <source>
        <strain evidence="3">CBS 100304</strain>
        <tissue evidence="2">Vegetative mycelium</tissue>
    </source>
</reference>
<dbReference type="EMBL" id="HF935723">
    <property type="protein sequence ID" value="CCX12668.1"/>
    <property type="molecule type" value="Genomic_DNA"/>
</dbReference>
<organism evidence="2 3">
    <name type="scientific">Pyronema omphalodes (strain CBS 100304)</name>
    <name type="common">Pyronema confluens</name>
    <dbReference type="NCBI Taxonomy" id="1076935"/>
    <lineage>
        <taxon>Eukaryota</taxon>
        <taxon>Fungi</taxon>
        <taxon>Dikarya</taxon>
        <taxon>Ascomycota</taxon>
        <taxon>Pezizomycotina</taxon>
        <taxon>Pezizomycetes</taxon>
        <taxon>Pezizales</taxon>
        <taxon>Pyronemataceae</taxon>
        <taxon>Pyronema</taxon>
    </lineage>
</organism>
<keyword evidence="3" id="KW-1185">Reference proteome</keyword>
<feature type="transmembrane region" description="Helical" evidence="1">
    <location>
        <begin position="207"/>
        <end position="231"/>
    </location>
</feature>
<dbReference type="OrthoDB" id="10325434at2759"/>
<evidence type="ECO:0000313" key="2">
    <source>
        <dbReference type="EMBL" id="CCX12668.1"/>
    </source>
</evidence>
<dbReference type="AlphaFoldDB" id="U4L6S4"/>
<protein>
    <submittedName>
        <fullName evidence="2">Uncharacterized protein</fullName>
    </submittedName>
</protein>